<evidence type="ECO:0000313" key="3">
    <source>
        <dbReference type="Proteomes" id="UP000625210"/>
    </source>
</evidence>
<dbReference type="RefSeq" id="WP_188646524.1">
    <property type="nucleotide sequence ID" value="NZ_BMHQ01000002.1"/>
</dbReference>
<organism evidence="2 3">
    <name type="scientific">Marinithermofilum abyssi</name>
    <dbReference type="NCBI Taxonomy" id="1571185"/>
    <lineage>
        <taxon>Bacteria</taxon>
        <taxon>Bacillati</taxon>
        <taxon>Bacillota</taxon>
        <taxon>Bacilli</taxon>
        <taxon>Bacillales</taxon>
        <taxon>Thermoactinomycetaceae</taxon>
        <taxon>Marinithermofilum</taxon>
    </lineage>
</organism>
<proteinExistence type="predicted"/>
<evidence type="ECO:0000313" key="1">
    <source>
        <dbReference type="EMBL" id="GGE08404.1"/>
    </source>
</evidence>
<evidence type="ECO:0000313" key="2">
    <source>
        <dbReference type="EMBL" id="GGE15695.1"/>
    </source>
</evidence>
<keyword evidence="3" id="KW-1185">Reference proteome</keyword>
<dbReference type="EMBL" id="BMHQ01000005">
    <property type="protein sequence ID" value="GGE15695.1"/>
    <property type="molecule type" value="Genomic_DNA"/>
</dbReference>
<name>A0A8J2YDZ8_9BACL</name>
<accession>A0A8J2YDZ8</accession>
<gene>
    <name evidence="1" type="ORF">GCM10011571_07120</name>
    <name evidence="2" type="ORF">GCM10011571_16670</name>
</gene>
<dbReference type="AlphaFoldDB" id="A0A8J2YDZ8"/>
<reference evidence="2" key="2">
    <citation type="submission" date="2020-09" db="EMBL/GenBank/DDBJ databases">
        <authorList>
            <person name="Sun Q."/>
            <person name="Zhou Y."/>
        </authorList>
    </citation>
    <scope>NUCLEOTIDE SEQUENCE</scope>
    <source>
        <strain evidence="2">CGMCC 1.15179</strain>
    </source>
</reference>
<protein>
    <submittedName>
        <fullName evidence="2">Uncharacterized protein</fullName>
    </submittedName>
</protein>
<reference evidence="2" key="1">
    <citation type="journal article" date="2014" name="Int. J. Syst. Evol. Microbiol.">
        <title>Complete genome sequence of Corynebacterium casei LMG S-19264T (=DSM 44701T), isolated from a smear-ripened cheese.</title>
        <authorList>
            <consortium name="US DOE Joint Genome Institute (JGI-PGF)"/>
            <person name="Walter F."/>
            <person name="Albersmeier A."/>
            <person name="Kalinowski J."/>
            <person name="Ruckert C."/>
        </authorList>
    </citation>
    <scope>NUCLEOTIDE SEQUENCE</scope>
    <source>
        <strain evidence="2">CGMCC 1.15179</strain>
    </source>
</reference>
<dbReference type="Proteomes" id="UP000625210">
    <property type="component" value="Unassembled WGS sequence"/>
</dbReference>
<sequence>MNQPIEISRIRIHQDEGPNRRAYIAGFEKPLLFGVHGGVKDFYGVEPAEERPSTLDHIVAAAGG</sequence>
<comment type="caution">
    <text evidence="2">The sequence shown here is derived from an EMBL/GenBank/DDBJ whole genome shotgun (WGS) entry which is preliminary data.</text>
</comment>
<dbReference type="EMBL" id="BMHQ01000002">
    <property type="protein sequence ID" value="GGE08404.1"/>
    <property type="molecule type" value="Genomic_DNA"/>
</dbReference>